<dbReference type="InterPro" id="IPR019188">
    <property type="entry name" value="SNAPC1"/>
</dbReference>
<evidence type="ECO:0000313" key="2">
    <source>
        <dbReference type="Ensembl" id="ENSOTSP00005142544.1"/>
    </source>
</evidence>
<dbReference type="PANTHER" id="PTHR15131:SF3">
    <property type="entry name" value="SNRNA-ACTIVATING PROTEIN COMPLEX SUBUNIT 1"/>
    <property type="match status" value="1"/>
</dbReference>
<proteinExistence type="predicted"/>
<evidence type="ECO:0000313" key="3">
    <source>
        <dbReference type="Proteomes" id="UP000694402"/>
    </source>
</evidence>
<accession>A0AAZ3RRJ8</accession>
<keyword evidence="3" id="KW-1185">Reference proteome</keyword>
<dbReference type="Ensembl" id="ENSOTST00005180609.1">
    <property type="protein sequence ID" value="ENSOTSP00005142544.1"/>
    <property type="gene ID" value="ENSOTSG00005028543.2"/>
</dbReference>
<evidence type="ECO:0000256" key="1">
    <source>
        <dbReference type="SAM" id="MobiDB-lite"/>
    </source>
</evidence>
<dbReference type="GO" id="GO:0042796">
    <property type="term" value="P:snRNA transcription by RNA polymerase III"/>
    <property type="evidence" value="ECO:0007669"/>
    <property type="project" value="TreeGrafter"/>
</dbReference>
<evidence type="ECO:0008006" key="4">
    <source>
        <dbReference type="Google" id="ProtNLM"/>
    </source>
</evidence>
<dbReference type="Proteomes" id="UP000694402">
    <property type="component" value="Unassembled WGS sequence"/>
</dbReference>
<protein>
    <recommendedName>
        <fullName evidence="4">snRNA-activating protein complex subunit 1</fullName>
    </recommendedName>
</protein>
<gene>
    <name evidence="2" type="primary">snapc1b</name>
</gene>
<dbReference type="Pfam" id="PF09808">
    <property type="entry name" value="SNAPC1"/>
    <property type="match status" value="1"/>
</dbReference>
<feature type="region of interest" description="Disordered" evidence="1">
    <location>
        <begin position="234"/>
        <end position="257"/>
    </location>
</feature>
<dbReference type="GO" id="GO:0043565">
    <property type="term" value="F:sequence-specific DNA binding"/>
    <property type="evidence" value="ECO:0007669"/>
    <property type="project" value="TreeGrafter"/>
</dbReference>
<feature type="compositionally biased region" description="Polar residues" evidence="1">
    <location>
        <begin position="244"/>
        <end position="256"/>
    </location>
</feature>
<reference evidence="3" key="1">
    <citation type="journal article" date="2018" name="PLoS ONE">
        <title>Chinook salmon (Oncorhynchus tshawytscha) genome and transcriptome.</title>
        <authorList>
            <person name="Christensen K.A."/>
            <person name="Leong J.S."/>
            <person name="Sakhrani D."/>
            <person name="Biagi C.A."/>
            <person name="Minkley D.R."/>
            <person name="Withler R.E."/>
            <person name="Rondeau E.B."/>
            <person name="Koop B.F."/>
            <person name="Devlin R.H."/>
        </authorList>
    </citation>
    <scope>NUCLEOTIDE SEQUENCE [LARGE SCALE GENOMIC DNA]</scope>
</reference>
<organism evidence="2 3">
    <name type="scientific">Oncorhynchus tshawytscha</name>
    <name type="common">Chinook salmon</name>
    <name type="synonym">Salmo tshawytscha</name>
    <dbReference type="NCBI Taxonomy" id="74940"/>
    <lineage>
        <taxon>Eukaryota</taxon>
        <taxon>Metazoa</taxon>
        <taxon>Chordata</taxon>
        <taxon>Craniata</taxon>
        <taxon>Vertebrata</taxon>
        <taxon>Euteleostomi</taxon>
        <taxon>Actinopterygii</taxon>
        <taxon>Neopterygii</taxon>
        <taxon>Teleostei</taxon>
        <taxon>Protacanthopterygii</taxon>
        <taxon>Salmoniformes</taxon>
        <taxon>Salmonidae</taxon>
        <taxon>Salmoninae</taxon>
        <taxon>Oncorhynchus</taxon>
    </lineage>
</organism>
<sequence length="383" mass="44145">MDYCKDRLKADCEMLLSRFQQTESVRYELFLTIWKEMKFQSIFYGKMENNLKRLFSREVLATAYTYFLPPYTFQIRVGALYLLYGLYHCQLSTPKEKTRLALKDWEEVNKFQQDAVSAQHFDVVYIIRQLISQKAFYFTVMPTPLIFNVKKSNKNSRSVCEDFLERAARPQELVSMDMLEELANVHEHYEQVKASISAKPGQPDPSINLIHKNLVPRLHNTVVGFYNWQKAQGSEDRVDGDSGEGTSNKQESSQRAQLLASIKSKSYGQIVEASKARRHRQVERDEVVLAKETSHHKRLKSLKQRTSHLTQGAAREEALKTTSLWCMSQLEAQAQVLNPAIPDYWPNARLLAQRPITGPTPDYWPNARLLAQRPITAAPGIEV</sequence>
<dbReference type="GO" id="GO:0042795">
    <property type="term" value="P:snRNA transcription by RNA polymerase II"/>
    <property type="evidence" value="ECO:0007669"/>
    <property type="project" value="TreeGrafter"/>
</dbReference>
<reference evidence="2" key="2">
    <citation type="submission" date="2025-08" db="UniProtKB">
        <authorList>
            <consortium name="Ensembl"/>
        </authorList>
    </citation>
    <scope>IDENTIFICATION</scope>
</reference>
<dbReference type="AlphaFoldDB" id="A0AAZ3RRJ8"/>
<dbReference type="GO" id="GO:0019185">
    <property type="term" value="C:snRNA-activating protein complex"/>
    <property type="evidence" value="ECO:0007669"/>
    <property type="project" value="TreeGrafter"/>
</dbReference>
<dbReference type="GeneTree" id="ENSGT00940000172760"/>
<name>A0AAZ3RRJ8_ONCTS</name>
<reference evidence="2" key="3">
    <citation type="submission" date="2025-09" db="UniProtKB">
        <authorList>
            <consortium name="Ensembl"/>
        </authorList>
    </citation>
    <scope>IDENTIFICATION</scope>
</reference>
<dbReference type="PANTHER" id="PTHR15131">
    <property type="entry name" value="SMALL NUCLEAR RNA ACTIVATING COMPLEX, POLYPEPTIDE 1"/>
    <property type="match status" value="1"/>
</dbReference>